<dbReference type="SUPFAM" id="SSF48371">
    <property type="entry name" value="ARM repeat"/>
    <property type="match status" value="1"/>
</dbReference>
<evidence type="ECO:0000259" key="2">
    <source>
        <dbReference type="PROSITE" id="PS50011"/>
    </source>
</evidence>
<dbReference type="InterPro" id="IPR056981">
    <property type="entry name" value="HEAT_ULK4_RUNKEL"/>
</dbReference>
<gene>
    <name evidence="3" type="ORF">NP493_239g11032</name>
</gene>
<evidence type="ECO:0000313" key="3">
    <source>
        <dbReference type="EMBL" id="KAK2185384.1"/>
    </source>
</evidence>
<dbReference type="InterPro" id="IPR045906">
    <property type="entry name" value="ULK4"/>
</dbReference>
<dbReference type="InterPro" id="IPR011009">
    <property type="entry name" value="Kinase-like_dom_sf"/>
</dbReference>
<dbReference type="EMBL" id="JAODUO010000239">
    <property type="protein sequence ID" value="KAK2185384.1"/>
    <property type="molecule type" value="Genomic_DNA"/>
</dbReference>
<dbReference type="Pfam" id="PF23606">
    <property type="entry name" value="HEAT_ULK4"/>
    <property type="match status" value="1"/>
</dbReference>
<feature type="compositionally biased region" description="Basic and acidic residues" evidence="1">
    <location>
        <begin position="365"/>
        <end position="374"/>
    </location>
</feature>
<dbReference type="PANTHER" id="PTHR46240">
    <property type="entry name" value="SER/THR PROTEIN KINASE ULK4"/>
    <property type="match status" value="1"/>
</dbReference>
<dbReference type="InterPro" id="IPR011989">
    <property type="entry name" value="ARM-like"/>
</dbReference>
<dbReference type="PROSITE" id="PS50011">
    <property type="entry name" value="PROTEIN_KINASE_DOM"/>
    <property type="match status" value="1"/>
</dbReference>
<dbReference type="CDD" id="cd14010">
    <property type="entry name" value="STKc_ULK4"/>
    <property type="match status" value="1"/>
</dbReference>
<dbReference type="SUPFAM" id="SSF56112">
    <property type="entry name" value="Protein kinase-like (PK-like)"/>
    <property type="match status" value="1"/>
</dbReference>
<dbReference type="PANTHER" id="PTHR46240:SF1">
    <property type="entry name" value="SERINE_THREONINE-PROTEIN KINASE ULK4"/>
    <property type="match status" value="1"/>
</dbReference>
<feature type="domain" description="Protein kinase" evidence="2">
    <location>
        <begin position="4"/>
        <end position="289"/>
    </location>
</feature>
<keyword evidence="4" id="KW-1185">Reference proteome</keyword>
<feature type="region of interest" description="Disordered" evidence="1">
    <location>
        <begin position="340"/>
        <end position="388"/>
    </location>
</feature>
<dbReference type="InterPro" id="IPR016024">
    <property type="entry name" value="ARM-type_fold"/>
</dbReference>
<comment type="caution">
    <text evidence="3">The sequence shown here is derived from an EMBL/GenBank/DDBJ whole genome shotgun (WGS) entry which is preliminary data.</text>
</comment>
<proteinExistence type="predicted"/>
<feature type="compositionally biased region" description="Basic and acidic residues" evidence="1">
    <location>
        <begin position="341"/>
        <end position="350"/>
    </location>
</feature>
<accession>A0AAD9NZI7</accession>
<dbReference type="Gene3D" id="1.10.510.10">
    <property type="entry name" value="Transferase(Phosphotransferase) domain 1"/>
    <property type="match status" value="1"/>
</dbReference>
<evidence type="ECO:0000313" key="4">
    <source>
        <dbReference type="Proteomes" id="UP001209878"/>
    </source>
</evidence>
<dbReference type="InterPro" id="IPR000719">
    <property type="entry name" value="Prot_kinase_dom"/>
</dbReference>
<dbReference type="Pfam" id="PF00069">
    <property type="entry name" value="Pkinase"/>
    <property type="match status" value="1"/>
</dbReference>
<dbReference type="GO" id="GO:0004672">
    <property type="term" value="F:protein kinase activity"/>
    <property type="evidence" value="ECO:0007669"/>
    <property type="project" value="InterPro"/>
</dbReference>
<name>A0AAD9NZI7_RIDPI</name>
<dbReference type="Gene3D" id="1.25.10.10">
    <property type="entry name" value="Leucine-rich Repeat Variant"/>
    <property type="match status" value="2"/>
</dbReference>
<sequence length="1230" mass="136609">MENFVLYEEVGKSEHCIVYKGRRKGTIQFVAIHCVDKCKRPEVTNLVRLTHEIDHINVVKFYEWYETSNHLWLVVELCTGGSLETVVTQDEHLPESSIRKFGIDMVQGLHHIHSLGIVFSDLKPSKLLLDGPGVLKYADFGLSRVEGEDLAELFQQFIEAGEAWAEATGEDDNENTQGAETKKYNTTGCPTYIAPEVLDGTGEYTISSDLWSLGCIFYEMYTGHPPFEADNLEKLVEKVVQENLPPPRVKGSRVTGKPSPEFHSLLTKLLTKNMDERLGWAGLVKHSFWQGGLEHLAKELDVTPDVRESMRQSIANFSTRASSVSELPKANSVLGQIHGVHLKDPPDSVRDPTGVIPEGGDAPDGGEHPAERTESSIGFRPKTSPAAGDTQVAFTLSSRPHTAATPDPTTDEHLTAVSPQKLLTQSPVQVKSSTWQAKQQPGEQSEISQLVYHTSDFTVSSIVDNPKIQKLVQLKYDAKTLPVQAYSVERLLAMSQTELDRHIAAVIENIGTPERGPISQRRAQLLNYVATIGSNGQLANRLVAAGTLNALAVQVKDAPLLEPRHKLCRVIGIIANNTTELSESNNIAEVASVLTEVLRDNFRMSKMKVAILPALGEVLYLVASQEEVKGEPKENWAIPQMTYTLTIRCLREGEEAVVNHYAAKIIENVATTVGQHSQKLAVNEVGLLLWYAFTHATADALRITALSALCRLTKHSISVFQNVIDKVGLPKILATMALPISRIQQAVITMFASLITADVRLTRLIQDKDFMQQMMRLLESPSVVIRGKAFLVIVEVIHNQQDMLLVCCQNRLVMYVERDCRRQAPGKAENQSQMDYLSRCLEFLISRLVDLVPTISKEILSTLDAVAGRKHPSTIQVKQLKLCLPMMPVLQHLMSSQVFRPRIINDVFLIDIGRFVNHLKAIDSGTTQIQAATGMVGGEEFLHTVCALVEIIAKHPAILMEHRELVIDEILPPLAQLVSSSFADTRALSLRLFSEIATVYLNQGQFEQVYQKVTSKPLEEIITQILLPQFEQILLEQDPLPSYALKLLQAHLDNNPSFIREFEKLGLVPVLFQVLMDHQNNPVSHTMQQIVGVIGSLVSHRETNMQELYEQGLVSHCTSLFMEVTAMNTDDNADVKSSVTMLQTLLDVLHTILKYVSDVVKKALQAKKTGGEGGTKAAEQAEALLLVNKQFTDLTSFLTPLLVHEDNDIADVSLKCRCWSSYLEESMPTP</sequence>
<reference evidence="3" key="1">
    <citation type="journal article" date="2023" name="Mol. Biol. Evol.">
        <title>Third-Generation Sequencing Reveals the Adaptive Role of the Epigenome in Three Deep-Sea Polychaetes.</title>
        <authorList>
            <person name="Perez M."/>
            <person name="Aroh O."/>
            <person name="Sun Y."/>
            <person name="Lan Y."/>
            <person name="Juniper S.K."/>
            <person name="Young C.R."/>
            <person name="Angers B."/>
            <person name="Qian P.Y."/>
        </authorList>
    </citation>
    <scope>NUCLEOTIDE SEQUENCE</scope>
    <source>
        <strain evidence="3">R07B-5</strain>
    </source>
</reference>
<organism evidence="3 4">
    <name type="scientific">Ridgeia piscesae</name>
    <name type="common">Tubeworm</name>
    <dbReference type="NCBI Taxonomy" id="27915"/>
    <lineage>
        <taxon>Eukaryota</taxon>
        <taxon>Metazoa</taxon>
        <taxon>Spiralia</taxon>
        <taxon>Lophotrochozoa</taxon>
        <taxon>Annelida</taxon>
        <taxon>Polychaeta</taxon>
        <taxon>Sedentaria</taxon>
        <taxon>Canalipalpata</taxon>
        <taxon>Sabellida</taxon>
        <taxon>Siboglinidae</taxon>
        <taxon>Ridgeia</taxon>
    </lineage>
</organism>
<dbReference type="Proteomes" id="UP001209878">
    <property type="component" value="Unassembled WGS sequence"/>
</dbReference>
<protein>
    <recommendedName>
        <fullName evidence="2">Protein kinase domain-containing protein</fullName>
    </recommendedName>
</protein>
<evidence type="ECO:0000256" key="1">
    <source>
        <dbReference type="SAM" id="MobiDB-lite"/>
    </source>
</evidence>
<dbReference type="AlphaFoldDB" id="A0AAD9NZI7"/>
<dbReference type="GO" id="GO:0005524">
    <property type="term" value="F:ATP binding"/>
    <property type="evidence" value="ECO:0007669"/>
    <property type="project" value="InterPro"/>
</dbReference>